<dbReference type="PROSITE" id="PS51318">
    <property type="entry name" value="TAT"/>
    <property type="match status" value="1"/>
</dbReference>
<evidence type="ECO:0000256" key="1">
    <source>
        <dbReference type="ARBA" id="ARBA00006534"/>
    </source>
</evidence>
<evidence type="ECO:0008006" key="8">
    <source>
        <dbReference type="Google" id="ProtNLM"/>
    </source>
</evidence>
<feature type="signal peptide" evidence="5">
    <location>
        <begin position="1"/>
        <end position="31"/>
    </location>
</feature>
<name>A0A918BI08_9ACTN</name>
<dbReference type="CDD" id="cd03145">
    <property type="entry name" value="GAT1_cyanophycinase"/>
    <property type="match status" value="1"/>
</dbReference>
<dbReference type="RefSeq" id="WP_189556822.1">
    <property type="nucleotide sequence ID" value="NZ_BMTU01000002.1"/>
</dbReference>
<dbReference type="Pfam" id="PF03575">
    <property type="entry name" value="Peptidase_S51"/>
    <property type="match status" value="1"/>
</dbReference>
<evidence type="ECO:0000256" key="4">
    <source>
        <dbReference type="ARBA" id="ARBA00022825"/>
    </source>
</evidence>
<dbReference type="InterPro" id="IPR005320">
    <property type="entry name" value="Peptidase_S51"/>
</dbReference>
<dbReference type="GO" id="GO:0006508">
    <property type="term" value="P:proteolysis"/>
    <property type="evidence" value="ECO:0007669"/>
    <property type="project" value="UniProtKB-KW"/>
</dbReference>
<evidence type="ECO:0000313" key="7">
    <source>
        <dbReference type="Proteomes" id="UP000656732"/>
    </source>
</evidence>
<organism evidence="6 7">
    <name type="scientific">Streptomyces pilosus</name>
    <dbReference type="NCBI Taxonomy" id="28893"/>
    <lineage>
        <taxon>Bacteria</taxon>
        <taxon>Bacillati</taxon>
        <taxon>Actinomycetota</taxon>
        <taxon>Actinomycetes</taxon>
        <taxon>Kitasatosporales</taxon>
        <taxon>Streptomycetaceae</taxon>
        <taxon>Streptomyces</taxon>
    </lineage>
</organism>
<dbReference type="Gene3D" id="3.40.50.880">
    <property type="match status" value="1"/>
</dbReference>
<keyword evidence="2" id="KW-0645">Protease</keyword>
<dbReference type="EMBL" id="BMTU01000002">
    <property type="protein sequence ID" value="GGQ70398.1"/>
    <property type="molecule type" value="Genomic_DNA"/>
</dbReference>
<reference evidence="6" key="2">
    <citation type="submission" date="2020-09" db="EMBL/GenBank/DDBJ databases">
        <authorList>
            <person name="Sun Q."/>
            <person name="Ohkuma M."/>
        </authorList>
    </citation>
    <scope>NUCLEOTIDE SEQUENCE</scope>
    <source>
        <strain evidence="6">JCM 4403</strain>
    </source>
</reference>
<evidence type="ECO:0000256" key="2">
    <source>
        <dbReference type="ARBA" id="ARBA00022670"/>
    </source>
</evidence>
<protein>
    <recommendedName>
        <fullName evidence="8">Cyanophycinase</fullName>
    </recommendedName>
</protein>
<dbReference type="GO" id="GO:0008236">
    <property type="term" value="F:serine-type peptidase activity"/>
    <property type="evidence" value="ECO:0007669"/>
    <property type="project" value="UniProtKB-KW"/>
</dbReference>
<dbReference type="PANTHER" id="PTHR36175:SF1">
    <property type="entry name" value="CYANOPHYCINASE"/>
    <property type="match status" value="1"/>
</dbReference>
<comment type="caution">
    <text evidence="6">The sequence shown here is derived from an EMBL/GenBank/DDBJ whole genome shotgun (WGS) entry which is preliminary data.</text>
</comment>
<dbReference type="PANTHER" id="PTHR36175">
    <property type="entry name" value="CYANOPHYCINASE"/>
    <property type="match status" value="1"/>
</dbReference>
<evidence type="ECO:0000313" key="6">
    <source>
        <dbReference type="EMBL" id="GGQ70398.1"/>
    </source>
</evidence>
<accession>A0A918BI08</accession>
<proteinExistence type="inferred from homology"/>
<keyword evidence="3" id="KW-0378">Hydrolase</keyword>
<sequence length="431" mass="45769">MRDRSLPGRRPVLAGVTALLLTLTAAPAARATVHTSSRPAEGSLVLIGGALAENNAQVYGEIVERAGGSRARIGVLTAASIPESQDPDADDPERCSNSACNGAYYAGLFEKHGAADAEWIPVDLDHVADADSDAVVDRINSMTGFFFGGGDQYRYVTTLLHGDRHTDSKVLAAIRVKLANGAVVAGTSAGAQIAAGPDMITGGESYQALRDGSAPGYFDDATRLGYHPRGGFGFLRSGLVDTHTGAYGREGRGLRLAADTGHDRVYALQENSALVVDRPGTRAETLTVLGGNGVGILDLRDARARTTREGWTLTRARYTHLTDGDRYDTRDWSVRPASGKRALIPRTTSPVPANHDVFHSADNPAGVPYSFLDTARALAMTRNQRIATATTYESAPRFTVTFTKRPGFTAWTSDGTTARTLLGLGIDITPR</sequence>
<keyword evidence="7" id="KW-1185">Reference proteome</keyword>
<dbReference type="InterPro" id="IPR029062">
    <property type="entry name" value="Class_I_gatase-like"/>
</dbReference>
<dbReference type="SUPFAM" id="SSF52317">
    <property type="entry name" value="Class I glutamine amidotransferase-like"/>
    <property type="match status" value="1"/>
</dbReference>
<evidence type="ECO:0000256" key="5">
    <source>
        <dbReference type="SAM" id="SignalP"/>
    </source>
</evidence>
<reference evidence="6" key="1">
    <citation type="journal article" date="2014" name="Int. J. Syst. Evol. Microbiol.">
        <title>Complete genome sequence of Corynebacterium casei LMG S-19264T (=DSM 44701T), isolated from a smear-ripened cheese.</title>
        <authorList>
            <consortium name="US DOE Joint Genome Institute (JGI-PGF)"/>
            <person name="Walter F."/>
            <person name="Albersmeier A."/>
            <person name="Kalinowski J."/>
            <person name="Ruckert C."/>
        </authorList>
    </citation>
    <scope>NUCLEOTIDE SEQUENCE</scope>
    <source>
        <strain evidence="6">JCM 4403</strain>
    </source>
</reference>
<evidence type="ECO:0000256" key="3">
    <source>
        <dbReference type="ARBA" id="ARBA00022801"/>
    </source>
</evidence>
<comment type="similarity">
    <text evidence="1">Belongs to the peptidase S51 family.</text>
</comment>
<keyword evidence="4" id="KW-0720">Serine protease</keyword>
<dbReference type="AlphaFoldDB" id="A0A918BI08"/>
<feature type="chain" id="PRO_5038755993" description="Cyanophycinase" evidence="5">
    <location>
        <begin position="32"/>
        <end position="431"/>
    </location>
</feature>
<dbReference type="InterPro" id="IPR006311">
    <property type="entry name" value="TAT_signal"/>
</dbReference>
<dbReference type="Proteomes" id="UP000656732">
    <property type="component" value="Unassembled WGS sequence"/>
</dbReference>
<gene>
    <name evidence="6" type="ORF">GCM10010280_16100</name>
</gene>
<keyword evidence="5" id="KW-0732">Signal</keyword>